<dbReference type="Gene3D" id="3.30.450.20">
    <property type="entry name" value="PAS domain"/>
    <property type="match status" value="1"/>
</dbReference>
<evidence type="ECO:0000256" key="6">
    <source>
        <dbReference type="SAM" id="Phobius"/>
    </source>
</evidence>
<dbReference type="Proteomes" id="UP000034803">
    <property type="component" value="Unassembled WGS sequence"/>
</dbReference>
<comment type="caution">
    <text evidence="8">The sequence shown here is derived from an EMBL/GenBank/DDBJ whole genome shotgun (WGS) entry which is preliminary data.</text>
</comment>
<gene>
    <name evidence="8" type="ORF">UR21_C0003G0083</name>
</gene>
<keyword evidence="3 6" id="KW-0812">Transmembrane</keyword>
<dbReference type="CDD" id="cd18774">
    <property type="entry name" value="PDC2_HK_sensor"/>
    <property type="match status" value="1"/>
</dbReference>
<feature type="transmembrane region" description="Helical" evidence="6">
    <location>
        <begin position="12"/>
        <end position="34"/>
    </location>
</feature>
<evidence type="ECO:0000313" key="9">
    <source>
        <dbReference type="Proteomes" id="UP000034803"/>
    </source>
</evidence>
<organism evidence="8 9">
    <name type="scientific">Candidatus Woesebacteria bacterium GW2011_GWC2_31_9</name>
    <dbReference type="NCBI Taxonomy" id="1618586"/>
    <lineage>
        <taxon>Bacteria</taxon>
        <taxon>Candidatus Woeseibacteriota</taxon>
    </lineage>
</organism>
<dbReference type="CDD" id="cd12914">
    <property type="entry name" value="PDC1_DGC_like"/>
    <property type="match status" value="1"/>
</dbReference>
<evidence type="ECO:0000256" key="1">
    <source>
        <dbReference type="ARBA" id="ARBA00004651"/>
    </source>
</evidence>
<evidence type="ECO:0000256" key="2">
    <source>
        <dbReference type="ARBA" id="ARBA00022475"/>
    </source>
</evidence>
<protein>
    <recommendedName>
        <fullName evidence="7">Cache domain-containing protein</fullName>
    </recommendedName>
</protein>
<reference evidence="8 9" key="1">
    <citation type="journal article" date="2015" name="Nature">
        <title>rRNA introns, odd ribosomes, and small enigmatic genomes across a large radiation of phyla.</title>
        <authorList>
            <person name="Brown C.T."/>
            <person name="Hug L.A."/>
            <person name="Thomas B.C."/>
            <person name="Sharon I."/>
            <person name="Castelle C.J."/>
            <person name="Singh A."/>
            <person name="Wilkins M.J."/>
            <person name="Williams K.H."/>
            <person name="Banfield J.F."/>
        </authorList>
    </citation>
    <scope>NUCLEOTIDE SEQUENCE [LARGE SCALE GENOMIC DNA]</scope>
</reference>
<dbReference type="InterPro" id="IPR033479">
    <property type="entry name" value="dCache_1"/>
</dbReference>
<feature type="transmembrane region" description="Helical" evidence="6">
    <location>
        <begin position="316"/>
        <end position="340"/>
    </location>
</feature>
<name>A0A0G0AZR7_9BACT</name>
<proteinExistence type="predicted"/>
<keyword evidence="4 6" id="KW-1133">Transmembrane helix</keyword>
<evidence type="ECO:0000259" key="7">
    <source>
        <dbReference type="Pfam" id="PF02743"/>
    </source>
</evidence>
<dbReference type="AlphaFoldDB" id="A0A0G0AZR7"/>
<dbReference type="EMBL" id="LBOI01000003">
    <property type="protein sequence ID" value="KKP32050.1"/>
    <property type="molecule type" value="Genomic_DNA"/>
</dbReference>
<sequence length="360" mass="40392">MIQGLKRLHLIHYRWILAITLVIFVTVGVVLFGIDSKSAEQAVTKATQYKLLVMARASARSTERMLAMFKLELTVLERKEEIKNQNIVGTRNLLTNVLTTVNLPIVHQLGLVSKDGTLLVIANKEGKITGQGDSLVDRKYFQWAKTAKEGEFFLSEPIIGRAGSNKDKWVVVLITPIIDKSGNFNGGLFASIRLEDLTTGYIDVLKVTPTTVGYVINENGIVLSGQPEDLVGSNIKEYAQKEKWKRYETYINVIDQIAKKEEGVGDYYFAGVDKKVERWITGYAPAQVDGDTIMIIIAVPFEWTLGLIADFYKNQIIWLIFLIVIGSLIAFFWISGLYLARYDGYNHGLKDGANFKKGKD</sequence>
<dbReference type="Pfam" id="PF02743">
    <property type="entry name" value="dCache_1"/>
    <property type="match status" value="1"/>
</dbReference>
<feature type="domain" description="Cache" evidence="7">
    <location>
        <begin position="82"/>
        <end position="285"/>
    </location>
</feature>
<evidence type="ECO:0000313" key="8">
    <source>
        <dbReference type="EMBL" id="KKP32050.1"/>
    </source>
</evidence>
<comment type="subcellular location">
    <subcellularLocation>
        <location evidence="1">Cell membrane</location>
        <topology evidence="1">Multi-pass membrane protein</topology>
    </subcellularLocation>
</comment>
<evidence type="ECO:0000256" key="3">
    <source>
        <dbReference type="ARBA" id="ARBA00022692"/>
    </source>
</evidence>
<keyword evidence="5 6" id="KW-0472">Membrane</keyword>
<evidence type="ECO:0000256" key="4">
    <source>
        <dbReference type="ARBA" id="ARBA00022989"/>
    </source>
</evidence>
<evidence type="ECO:0000256" key="5">
    <source>
        <dbReference type="ARBA" id="ARBA00023136"/>
    </source>
</evidence>
<accession>A0A0G0AZR7</accession>
<keyword evidence="2" id="KW-1003">Cell membrane</keyword>
<dbReference type="GO" id="GO:0005886">
    <property type="term" value="C:plasma membrane"/>
    <property type="evidence" value="ECO:0007669"/>
    <property type="project" value="UniProtKB-SubCell"/>
</dbReference>